<protein>
    <submittedName>
        <fullName evidence="1">Uncharacterized protein</fullName>
    </submittedName>
</protein>
<evidence type="ECO:0000313" key="2">
    <source>
        <dbReference type="Proteomes" id="UP000593577"/>
    </source>
</evidence>
<dbReference type="Proteomes" id="UP000593577">
    <property type="component" value="Unassembled WGS sequence"/>
</dbReference>
<dbReference type="EMBL" id="JABFAA010000005">
    <property type="protein sequence ID" value="MBA0681580.1"/>
    <property type="molecule type" value="Genomic_DNA"/>
</dbReference>
<organism evidence="1 2">
    <name type="scientific">Gossypium aridum</name>
    <name type="common">American cotton</name>
    <name type="synonym">Erioxylum aridum</name>
    <dbReference type="NCBI Taxonomy" id="34290"/>
    <lineage>
        <taxon>Eukaryota</taxon>
        <taxon>Viridiplantae</taxon>
        <taxon>Streptophyta</taxon>
        <taxon>Embryophyta</taxon>
        <taxon>Tracheophyta</taxon>
        <taxon>Spermatophyta</taxon>
        <taxon>Magnoliopsida</taxon>
        <taxon>eudicotyledons</taxon>
        <taxon>Gunneridae</taxon>
        <taxon>Pentapetalae</taxon>
        <taxon>rosids</taxon>
        <taxon>malvids</taxon>
        <taxon>Malvales</taxon>
        <taxon>Malvaceae</taxon>
        <taxon>Malvoideae</taxon>
        <taxon>Gossypium</taxon>
    </lineage>
</organism>
<sequence>MLSLSFIVHLRQFDMLDRSECRMQLYCSILQLWISSRPVAFQRKSLDWELAPLCIIEATIFRMVSEGVTCGGRSCREIVGFRSEQGHNCLLPINEEPTCLSPFIVNFEQTKSNKDNIKELVWKESWKFNQDMMVEWHCQ</sequence>
<gene>
    <name evidence="1" type="ORF">Goari_023376</name>
</gene>
<dbReference type="AlphaFoldDB" id="A0A7J8X393"/>
<name>A0A7J8X393_GOSAI</name>
<accession>A0A7J8X393</accession>
<evidence type="ECO:0000313" key="1">
    <source>
        <dbReference type="EMBL" id="MBA0681580.1"/>
    </source>
</evidence>
<comment type="caution">
    <text evidence="1">The sequence shown here is derived from an EMBL/GenBank/DDBJ whole genome shotgun (WGS) entry which is preliminary data.</text>
</comment>
<keyword evidence="2" id="KW-1185">Reference proteome</keyword>
<proteinExistence type="predicted"/>
<reference evidence="1 2" key="1">
    <citation type="journal article" date="2019" name="Genome Biol. Evol.">
        <title>Insights into the evolution of the New World diploid cottons (Gossypium, subgenus Houzingenia) based on genome sequencing.</title>
        <authorList>
            <person name="Grover C.E."/>
            <person name="Arick M.A. 2nd"/>
            <person name="Thrash A."/>
            <person name="Conover J.L."/>
            <person name="Sanders W.S."/>
            <person name="Peterson D.G."/>
            <person name="Frelichowski J.E."/>
            <person name="Scheffler J.A."/>
            <person name="Scheffler B.E."/>
            <person name="Wendel J.F."/>
        </authorList>
    </citation>
    <scope>NUCLEOTIDE SEQUENCE [LARGE SCALE GENOMIC DNA]</scope>
    <source>
        <strain evidence="1">185</strain>
        <tissue evidence="1">Leaf</tissue>
    </source>
</reference>